<feature type="transmembrane region" description="Helical" evidence="7">
    <location>
        <begin position="75"/>
        <end position="98"/>
    </location>
</feature>
<dbReference type="GO" id="GO:0055085">
    <property type="term" value="P:transmembrane transport"/>
    <property type="evidence" value="ECO:0007669"/>
    <property type="project" value="InterPro"/>
</dbReference>
<feature type="transmembrane region" description="Helical" evidence="7">
    <location>
        <begin position="119"/>
        <end position="136"/>
    </location>
</feature>
<dbReference type="Pfam" id="PF00528">
    <property type="entry name" value="BPD_transp_1"/>
    <property type="match status" value="1"/>
</dbReference>
<feature type="domain" description="ABC transmembrane type-1" evidence="8">
    <location>
        <begin position="73"/>
        <end position="275"/>
    </location>
</feature>
<dbReference type="AlphaFoldDB" id="A0A942U4E2"/>
<evidence type="ECO:0000256" key="4">
    <source>
        <dbReference type="ARBA" id="ARBA00022692"/>
    </source>
</evidence>
<dbReference type="CDD" id="cd06261">
    <property type="entry name" value="TM_PBP2"/>
    <property type="match status" value="1"/>
</dbReference>
<dbReference type="PANTHER" id="PTHR30465:SF44">
    <property type="entry name" value="ABC-TYPE DIPEPTIDE_OLIGOPEPTIDE TRANSPORT SYSTEM, PERMEASE COMPONENT"/>
    <property type="match status" value="1"/>
</dbReference>
<dbReference type="InterPro" id="IPR035906">
    <property type="entry name" value="MetI-like_sf"/>
</dbReference>
<dbReference type="SUPFAM" id="SSF161098">
    <property type="entry name" value="MetI-like"/>
    <property type="match status" value="1"/>
</dbReference>
<keyword evidence="3" id="KW-1003">Cell membrane</keyword>
<dbReference type="Gene3D" id="1.10.3720.10">
    <property type="entry name" value="MetI-like"/>
    <property type="match status" value="1"/>
</dbReference>
<dbReference type="GO" id="GO:0005886">
    <property type="term" value="C:plasma membrane"/>
    <property type="evidence" value="ECO:0007669"/>
    <property type="project" value="UniProtKB-SubCell"/>
</dbReference>
<evidence type="ECO:0000256" key="3">
    <source>
        <dbReference type="ARBA" id="ARBA00022475"/>
    </source>
</evidence>
<evidence type="ECO:0000256" key="7">
    <source>
        <dbReference type="RuleBase" id="RU363032"/>
    </source>
</evidence>
<accession>A0A942U4E2</accession>
<dbReference type="EMBL" id="JAGYPF010000004">
    <property type="protein sequence ID" value="MBS4214480.1"/>
    <property type="molecule type" value="Genomic_DNA"/>
</dbReference>
<evidence type="ECO:0000256" key="2">
    <source>
        <dbReference type="ARBA" id="ARBA00022448"/>
    </source>
</evidence>
<keyword evidence="5 7" id="KW-1133">Transmembrane helix</keyword>
<protein>
    <submittedName>
        <fullName evidence="9">ABC transporter permease subunit</fullName>
    </submittedName>
</protein>
<evidence type="ECO:0000313" key="10">
    <source>
        <dbReference type="Proteomes" id="UP000679749"/>
    </source>
</evidence>
<comment type="subcellular location">
    <subcellularLocation>
        <location evidence="1 7">Cell membrane</location>
        <topology evidence="1 7">Multi-pass membrane protein</topology>
    </subcellularLocation>
</comment>
<dbReference type="RefSeq" id="WP_213119016.1">
    <property type="nucleotide sequence ID" value="NZ_JAGYPF010000004.1"/>
</dbReference>
<comment type="similarity">
    <text evidence="7">Belongs to the binding-protein-dependent transport system permease family.</text>
</comment>
<organism evidence="9 10">
    <name type="scientific">Neobacillus rhizophilus</name>
    <dbReference type="NCBI Taxonomy" id="2833579"/>
    <lineage>
        <taxon>Bacteria</taxon>
        <taxon>Bacillati</taxon>
        <taxon>Bacillota</taxon>
        <taxon>Bacilli</taxon>
        <taxon>Bacillales</taxon>
        <taxon>Bacillaceae</taxon>
        <taxon>Neobacillus</taxon>
    </lineage>
</organism>
<keyword evidence="4 7" id="KW-0812">Transmembrane</keyword>
<dbReference type="Proteomes" id="UP000679749">
    <property type="component" value="Unassembled WGS sequence"/>
</dbReference>
<evidence type="ECO:0000256" key="5">
    <source>
        <dbReference type="ARBA" id="ARBA00022989"/>
    </source>
</evidence>
<evidence type="ECO:0000256" key="6">
    <source>
        <dbReference type="ARBA" id="ARBA00023136"/>
    </source>
</evidence>
<dbReference type="PANTHER" id="PTHR30465">
    <property type="entry name" value="INNER MEMBRANE ABC TRANSPORTER"/>
    <property type="match status" value="1"/>
</dbReference>
<reference evidence="9" key="1">
    <citation type="submission" date="2021-05" db="EMBL/GenBank/DDBJ databases">
        <title>Novel Bacillus species.</title>
        <authorList>
            <person name="Liu G."/>
        </authorList>
    </citation>
    <scope>NUCLEOTIDE SEQUENCE</scope>
    <source>
        <strain evidence="9">FJAT-49825</strain>
    </source>
</reference>
<proteinExistence type="inferred from homology"/>
<sequence>MKRWLELPFRLLLMVAGFIFVFNLPALLGIGETLTFNLEPFWNSVKGNLQELTRIDDTSYISLFDEQNFTESYRYTMTIFCYSLLTVMGTGMLAAMLVQLMPKKISRVLKQGINFFEGVPDLMVIFLIQFFVIVLYRETGLKFLQLYGVFGAKPYVVPVVTVSFLPAMLLSQFLIKVLEEEVVKDYIQYSRAKGLSPLRILIIHMLRNIFPLFIMQLRTSIWIILSNIFLIEFMFNLPGFTKVLQLVTLRGGGFLGLVICLLLFILPLLVMEFLSLIAIKTVNRKESASI</sequence>
<feature type="transmembrane region" description="Helical" evidence="7">
    <location>
        <begin position="12"/>
        <end position="31"/>
    </location>
</feature>
<comment type="caution">
    <text evidence="9">The sequence shown here is derived from an EMBL/GenBank/DDBJ whole genome shotgun (WGS) entry which is preliminary data.</text>
</comment>
<gene>
    <name evidence="9" type="ORF">KHA99_18700</name>
</gene>
<keyword evidence="6 7" id="KW-0472">Membrane</keyword>
<feature type="transmembrane region" description="Helical" evidence="7">
    <location>
        <begin position="156"/>
        <end position="175"/>
    </location>
</feature>
<evidence type="ECO:0000256" key="1">
    <source>
        <dbReference type="ARBA" id="ARBA00004651"/>
    </source>
</evidence>
<dbReference type="InterPro" id="IPR000515">
    <property type="entry name" value="MetI-like"/>
</dbReference>
<evidence type="ECO:0000313" key="9">
    <source>
        <dbReference type="EMBL" id="MBS4214480.1"/>
    </source>
</evidence>
<evidence type="ECO:0000259" key="8">
    <source>
        <dbReference type="PROSITE" id="PS50928"/>
    </source>
</evidence>
<dbReference type="PROSITE" id="PS50928">
    <property type="entry name" value="ABC_TM1"/>
    <property type="match status" value="1"/>
</dbReference>
<feature type="transmembrane region" description="Helical" evidence="7">
    <location>
        <begin position="253"/>
        <end position="279"/>
    </location>
</feature>
<keyword evidence="2 7" id="KW-0813">Transport</keyword>
<keyword evidence="10" id="KW-1185">Reference proteome</keyword>
<name>A0A942U4E2_9BACI</name>